<evidence type="ECO:0000256" key="5">
    <source>
        <dbReference type="ARBA" id="ARBA00023004"/>
    </source>
</evidence>
<evidence type="ECO:0000256" key="10">
    <source>
        <dbReference type="SAM" id="SignalP"/>
    </source>
</evidence>
<dbReference type="PROSITE" id="PS51007">
    <property type="entry name" value="CYTC"/>
    <property type="match status" value="1"/>
</dbReference>
<dbReference type="GO" id="GO:0004129">
    <property type="term" value="F:cytochrome-c oxidase activity"/>
    <property type="evidence" value="ECO:0007669"/>
    <property type="project" value="UniProtKB-EC"/>
</dbReference>
<dbReference type="EMBL" id="CP047289">
    <property type="protein sequence ID" value="QUS35261.1"/>
    <property type="molecule type" value="Genomic_DNA"/>
</dbReference>
<sequence length="329" mass="35635">MAITNFPLRASLPAFAVLSGCAGRQSALSPGGQDAAQIVTLFSVMLGGAVLLWCAVNFLFFFVTRMRAGKMPLRYANRLIVFGGILVPTLLIGALLSWGLSIMPDQRSAGDGLTLRVRAEEWWWRVEYWPEGAEAPIIAANEIRFPAGERTALRLDANRYIHSFWIPSLGGKMDMFPGRETFLSLAPDLPGTYRGQCAEFCGPSHALMAFEAVVMPPEEFDAWLAAAAQDAMPPATPAAQRGKGLFLSEGCGACHAIRGTEATGDVGPDLTHLGSRHSLAAGIMEVSQPDLRDWIAHTRDIKPEVAMPAYDWLDDDALSDLAAYLEGLK</sequence>
<dbReference type="PROSITE" id="PS50857">
    <property type="entry name" value="COX2_CUA"/>
    <property type="match status" value="1"/>
</dbReference>
<protein>
    <submittedName>
        <fullName evidence="13">C-type cytochrome</fullName>
    </submittedName>
</protein>
<evidence type="ECO:0000256" key="2">
    <source>
        <dbReference type="ARBA" id="ARBA00007866"/>
    </source>
</evidence>
<keyword evidence="9" id="KW-0812">Transmembrane</keyword>
<dbReference type="GO" id="GO:0016020">
    <property type="term" value="C:membrane"/>
    <property type="evidence" value="ECO:0007669"/>
    <property type="project" value="UniProtKB-SubCell"/>
</dbReference>
<keyword evidence="5 8" id="KW-0408">Iron</keyword>
<reference evidence="13" key="1">
    <citation type="submission" date="2020-01" db="EMBL/GenBank/DDBJ databases">
        <authorList>
            <person name="Yang Y."/>
            <person name="Kwon Y.M."/>
        </authorList>
    </citation>
    <scope>NUCLEOTIDE SEQUENCE</scope>
    <source>
        <strain evidence="13">PG104</strain>
    </source>
</reference>
<feature type="chain" id="PRO_5035235799" evidence="10">
    <location>
        <begin position="17"/>
        <end position="329"/>
    </location>
</feature>
<gene>
    <name evidence="13" type="ORF">GR316_02605</name>
</gene>
<dbReference type="Gene3D" id="2.60.40.420">
    <property type="entry name" value="Cupredoxins - blue copper proteins"/>
    <property type="match status" value="1"/>
</dbReference>
<dbReference type="GO" id="GO:0020037">
    <property type="term" value="F:heme binding"/>
    <property type="evidence" value="ECO:0007669"/>
    <property type="project" value="InterPro"/>
</dbReference>
<comment type="catalytic activity">
    <reaction evidence="7">
        <text>4 Fe(II)-[cytochrome c] + O2 + 8 H(+)(in) = 4 Fe(III)-[cytochrome c] + 2 H2O + 4 H(+)(out)</text>
        <dbReference type="Rhea" id="RHEA:11436"/>
        <dbReference type="Rhea" id="RHEA-COMP:10350"/>
        <dbReference type="Rhea" id="RHEA-COMP:14399"/>
        <dbReference type="ChEBI" id="CHEBI:15377"/>
        <dbReference type="ChEBI" id="CHEBI:15378"/>
        <dbReference type="ChEBI" id="CHEBI:15379"/>
        <dbReference type="ChEBI" id="CHEBI:29033"/>
        <dbReference type="ChEBI" id="CHEBI:29034"/>
        <dbReference type="EC" id="7.1.1.9"/>
    </reaction>
</comment>
<evidence type="ECO:0000256" key="4">
    <source>
        <dbReference type="ARBA" id="ARBA00022723"/>
    </source>
</evidence>
<dbReference type="PANTHER" id="PTHR22888">
    <property type="entry name" value="CYTOCHROME C OXIDASE, SUBUNIT II"/>
    <property type="match status" value="1"/>
</dbReference>
<evidence type="ECO:0000256" key="6">
    <source>
        <dbReference type="ARBA" id="ARBA00023136"/>
    </source>
</evidence>
<dbReference type="GO" id="GO:0005507">
    <property type="term" value="F:copper ion binding"/>
    <property type="evidence" value="ECO:0007669"/>
    <property type="project" value="InterPro"/>
</dbReference>
<dbReference type="RefSeq" id="WP_211784506.1">
    <property type="nucleotide sequence ID" value="NZ_CP047289.1"/>
</dbReference>
<dbReference type="AlphaFoldDB" id="A0A8J8SK88"/>
<evidence type="ECO:0000313" key="14">
    <source>
        <dbReference type="Proteomes" id="UP000679284"/>
    </source>
</evidence>
<dbReference type="Proteomes" id="UP000679284">
    <property type="component" value="Chromosome"/>
</dbReference>
<comment type="similarity">
    <text evidence="2">Belongs to the cytochrome c oxidase subunit 2 family.</text>
</comment>
<evidence type="ECO:0000256" key="3">
    <source>
        <dbReference type="ARBA" id="ARBA00022617"/>
    </source>
</evidence>
<keyword evidence="10" id="KW-0732">Signal</keyword>
<dbReference type="InterPro" id="IPR036909">
    <property type="entry name" value="Cyt_c-like_dom_sf"/>
</dbReference>
<feature type="transmembrane region" description="Helical" evidence="9">
    <location>
        <begin position="75"/>
        <end position="100"/>
    </location>
</feature>
<dbReference type="SUPFAM" id="SSF46626">
    <property type="entry name" value="Cytochrome c"/>
    <property type="match status" value="1"/>
</dbReference>
<feature type="domain" description="Cytochrome c" evidence="12">
    <location>
        <begin position="237"/>
        <end position="329"/>
    </location>
</feature>
<feature type="signal peptide" evidence="10">
    <location>
        <begin position="1"/>
        <end position="16"/>
    </location>
</feature>
<evidence type="ECO:0000259" key="11">
    <source>
        <dbReference type="PROSITE" id="PS50857"/>
    </source>
</evidence>
<keyword evidence="4 8" id="KW-0479">Metal-binding</keyword>
<organism evidence="13 14">
    <name type="scientific">Falsirhodobacter algicola</name>
    <dbReference type="NCBI Taxonomy" id="2692330"/>
    <lineage>
        <taxon>Bacteria</taxon>
        <taxon>Pseudomonadati</taxon>
        <taxon>Pseudomonadota</taxon>
        <taxon>Alphaproteobacteria</taxon>
        <taxon>Rhodobacterales</taxon>
        <taxon>Paracoccaceae</taxon>
        <taxon>Falsirhodobacter</taxon>
    </lineage>
</organism>
<name>A0A8J8SK88_9RHOB</name>
<dbReference type="InterPro" id="IPR009056">
    <property type="entry name" value="Cyt_c-like_dom"/>
</dbReference>
<feature type="domain" description="Cytochrome oxidase subunit II copper A binding" evidence="11">
    <location>
        <begin position="110"/>
        <end position="226"/>
    </location>
</feature>
<evidence type="ECO:0000259" key="12">
    <source>
        <dbReference type="PROSITE" id="PS51007"/>
    </source>
</evidence>
<evidence type="ECO:0000313" key="13">
    <source>
        <dbReference type="EMBL" id="QUS35261.1"/>
    </source>
</evidence>
<dbReference type="PANTHER" id="PTHR22888:SF9">
    <property type="entry name" value="CYTOCHROME C OXIDASE SUBUNIT 2"/>
    <property type="match status" value="1"/>
</dbReference>
<dbReference type="Pfam" id="PF00116">
    <property type="entry name" value="COX2"/>
    <property type="match status" value="1"/>
</dbReference>
<keyword evidence="6 9" id="KW-0472">Membrane</keyword>
<evidence type="ECO:0000256" key="7">
    <source>
        <dbReference type="ARBA" id="ARBA00047816"/>
    </source>
</evidence>
<dbReference type="SUPFAM" id="SSF49503">
    <property type="entry name" value="Cupredoxins"/>
    <property type="match status" value="1"/>
</dbReference>
<comment type="subcellular location">
    <subcellularLocation>
        <location evidence="1">Membrane</location>
    </subcellularLocation>
</comment>
<dbReference type="Pfam" id="PF00034">
    <property type="entry name" value="Cytochrom_C"/>
    <property type="match status" value="1"/>
</dbReference>
<evidence type="ECO:0000256" key="1">
    <source>
        <dbReference type="ARBA" id="ARBA00004370"/>
    </source>
</evidence>
<dbReference type="InterPro" id="IPR002429">
    <property type="entry name" value="CcO_II-like_C"/>
</dbReference>
<dbReference type="InterPro" id="IPR008972">
    <property type="entry name" value="Cupredoxin"/>
</dbReference>
<proteinExistence type="inferred from homology"/>
<dbReference type="GO" id="GO:0042773">
    <property type="term" value="P:ATP synthesis coupled electron transport"/>
    <property type="evidence" value="ECO:0007669"/>
    <property type="project" value="TreeGrafter"/>
</dbReference>
<keyword evidence="14" id="KW-1185">Reference proteome</keyword>
<feature type="transmembrane region" description="Helical" evidence="9">
    <location>
        <begin position="39"/>
        <end position="63"/>
    </location>
</feature>
<evidence type="ECO:0000256" key="8">
    <source>
        <dbReference type="PROSITE-ProRule" id="PRU00433"/>
    </source>
</evidence>
<dbReference type="KEGG" id="fap:GR316_02605"/>
<accession>A0A8J8SK88</accession>
<dbReference type="InterPro" id="IPR045187">
    <property type="entry name" value="CcO_II"/>
</dbReference>
<keyword evidence="9" id="KW-1133">Transmembrane helix</keyword>
<evidence type="ECO:0000256" key="9">
    <source>
        <dbReference type="SAM" id="Phobius"/>
    </source>
</evidence>
<keyword evidence="3 8" id="KW-0349">Heme</keyword>